<keyword evidence="2" id="KW-1185">Reference proteome</keyword>
<gene>
    <name evidence="1" type="ORF">PQ465_10490</name>
</gene>
<name>A0ABY7WQR4_9SPHI</name>
<dbReference type="InterPro" id="IPR003737">
    <property type="entry name" value="GlcNAc_PI_deacetylase-related"/>
</dbReference>
<dbReference type="SUPFAM" id="SSF52317">
    <property type="entry name" value="Class I glutamine amidotransferase-like"/>
    <property type="match status" value="1"/>
</dbReference>
<proteinExistence type="predicted"/>
<protein>
    <submittedName>
        <fullName evidence="1">PIG-L family deacetylase</fullName>
    </submittedName>
</protein>
<dbReference type="InterPro" id="IPR029062">
    <property type="entry name" value="Class_I_gatase-like"/>
</dbReference>
<organism evidence="1 2">
    <name type="scientific">Sphingobacterium oryzagri</name>
    <dbReference type="NCBI Taxonomy" id="3025669"/>
    <lineage>
        <taxon>Bacteria</taxon>
        <taxon>Pseudomonadati</taxon>
        <taxon>Bacteroidota</taxon>
        <taxon>Sphingobacteriia</taxon>
        <taxon>Sphingobacteriales</taxon>
        <taxon>Sphingobacteriaceae</taxon>
        <taxon>Sphingobacterium</taxon>
    </lineage>
</organism>
<dbReference type="Pfam" id="PF02585">
    <property type="entry name" value="PIG-L"/>
    <property type="match status" value="1"/>
</dbReference>
<evidence type="ECO:0000313" key="2">
    <source>
        <dbReference type="Proteomes" id="UP001221558"/>
    </source>
</evidence>
<dbReference type="SUPFAM" id="SSF102588">
    <property type="entry name" value="LmbE-like"/>
    <property type="match status" value="1"/>
</dbReference>
<sequence>MQRNLVEQAKSTYSYTTAYCAGQNSRDSLRMELSRLREFGRVLYVGAHPDDENNKLIAYLTKELFLETAYLSITRGEGGQNFIGAESGEELGVLRVQESLQARRIDGGKQFFTRAKDYGFSKNANQTMSIWGEQQLLEDMVYVIRYFQPDVIISRFSPEVTDRHGHHQASAILIKRAFDLAAKTEAFPDQLQQVEVFQAKQLLWNVYAEAGVKEIGGEIYPTAKQHPLFIPARNSVSNQCYAALAAASRNQHRCQAMASLATRSASFEYFEWIAGEPIAADGVFRFDANSHYTDTQQHFSEAVSEVGQAVKNDLADAELAKRLLDLLKLARRNKDDLRMQEKCDHITQLLIRVLGLEASLSLEQSTVCPGERVKLDLRMKKQTRLPIHLRGLTSTLDDYEVQDLAISLSASNEFTIQHVVSTKAGFACAPWLKAGSTTGRYLTTNVADVTMKTTVDQLTFNLHLDVLGELISIPLTVLAGRSNDLSFLKKTPVIVSPPVYGTFAQHSLLITNDKPANVELLLQSVSNEPTSGRVRLTTSNDLHVYPAYFDFTLQANEALPLSFSLQTANTDWTGEVGFEIAIGDMLYQDTAVKIDYPHIVQQHYFKPGRLKVAKSSVDIAVKKIAYIKSKDDTVAKALREIVAQVDVLDVTAFLTKDLQQYEAIVLGARLYNCAAGCNWHFDKKLRTYVEAGGVVIGQYNTDYDLDHPSVGPYAINLSANRITNAASSICFLQTHALLSYPNALHDRDFAGWSHDRALFIPTHWDSDFKPLIRSADNDGAAEDGLLLVAKKGKGYYVYTALSLFRQLPLAVPGAYRLFANMLSLRG</sequence>
<dbReference type="InterPro" id="IPR024078">
    <property type="entry name" value="LmbE-like_dom_sf"/>
</dbReference>
<dbReference type="Gene3D" id="3.40.50.10320">
    <property type="entry name" value="LmbE-like"/>
    <property type="match status" value="1"/>
</dbReference>
<reference evidence="1 2" key="1">
    <citation type="submission" date="2023-02" db="EMBL/GenBank/DDBJ databases">
        <title>Genome sequence of Sphingobacterium sp. KACC 22765.</title>
        <authorList>
            <person name="Kim S."/>
            <person name="Heo J."/>
            <person name="Kwon S.-W."/>
        </authorList>
    </citation>
    <scope>NUCLEOTIDE SEQUENCE [LARGE SCALE GENOMIC DNA]</scope>
    <source>
        <strain evidence="1 2">KACC 22765</strain>
    </source>
</reference>
<dbReference type="Proteomes" id="UP001221558">
    <property type="component" value="Chromosome"/>
</dbReference>
<evidence type="ECO:0000313" key="1">
    <source>
        <dbReference type="EMBL" id="WDF70783.1"/>
    </source>
</evidence>
<dbReference type="EMBL" id="CP117880">
    <property type="protein sequence ID" value="WDF70783.1"/>
    <property type="molecule type" value="Genomic_DNA"/>
</dbReference>
<accession>A0ABY7WQR4</accession>
<dbReference type="CDD" id="cd03143">
    <property type="entry name" value="A4_beta-galactosidase_middle_domain"/>
    <property type="match status" value="1"/>
</dbReference>
<dbReference type="RefSeq" id="WP_274269487.1">
    <property type="nucleotide sequence ID" value="NZ_CP117880.1"/>
</dbReference>